<proteinExistence type="inferred from homology"/>
<dbReference type="InterPro" id="IPR017871">
    <property type="entry name" value="ABC_transporter-like_CS"/>
</dbReference>
<evidence type="ECO:0000313" key="15">
    <source>
        <dbReference type="EMBL" id="RKN74299.1"/>
    </source>
</evidence>
<organism evidence="15 16">
    <name type="scientific">Streptomyces klenkii</name>
    <dbReference type="NCBI Taxonomy" id="1420899"/>
    <lineage>
        <taxon>Bacteria</taxon>
        <taxon>Bacillati</taxon>
        <taxon>Actinomycetota</taxon>
        <taxon>Actinomycetes</taxon>
        <taxon>Kitasatosporales</taxon>
        <taxon>Streptomycetaceae</taxon>
        <taxon>Streptomyces</taxon>
    </lineage>
</organism>
<evidence type="ECO:0000256" key="8">
    <source>
        <dbReference type="ARBA" id="ARBA00022989"/>
    </source>
</evidence>
<dbReference type="SMART" id="SM00382">
    <property type="entry name" value="AAA"/>
    <property type="match status" value="1"/>
</dbReference>
<evidence type="ECO:0000256" key="10">
    <source>
        <dbReference type="ARBA" id="ARBA00023455"/>
    </source>
</evidence>
<evidence type="ECO:0000256" key="1">
    <source>
        <dbReference type="ARBA" id="ARBA00004429"/>
    </source>
</evidence>
<gene>
    <name evidence="15" type="ORF">D7231_10405</name>
</gene>
<comment type="caution">
    <text evidence="15">The sequence shown here is derived from an EMBL/GenBank/DDBJ whole genome shotgun (WGS) entry which is preliminary data.</text>
</comment>
<evidence type="ECO:0000259" key="14">
    <source>
        <dbReference type="PROSITE" id="PS50929"/>
    </source>
</evidence>
<keyword evidence="7 15" id="KW-0067">ATP-binding</keyword>
<evidence type="ECO:0000256" key="9">
    <source>
        <dbReference type="ARBA" id="ARBA00023136"/>
    </source>
</evidence>
<feature type="transmembrane region" description="Helical" evidence="12">
    <location>
        <begin position="314"/>
        <end position="335"/>
    </location>
</feature>
<dbReference type="Gene3D" id="1.20.1560.10">
    <property type="entry name" value="ABC transporter type 1, transmembrane domain"/>
    <property type="match status" value="1"/>
</dbReference>
<evidence type="ECO:0000313" key="16">
    <source>
        <dbReference type="Proteomes" id="UP000270343"/>
    </source>
</evidence>
<dbReference type="InterPro" id="IPR003439">
    <property type="entry name" value="ABC_transporter-like_ATP-bd"/>
</dbReference>
<feature type="domain" description="ABC transporter" evidence="13">
    <location>
        <begin position="377"/>
        <end position="611"/>
    </location>
</feature>
<dbReference type="PANTHER" id="PTHR43394">
    <property type="entry name" value="ATP-DEPENDENT PERMEASE MDL1, MITOCHONDRIAL"/>
    <property type="match status" value="1"/>
</dbReference>
<dbReference type="CDD" id="cd18551">
    <property type="entry name" value="ABC_6TM_LmrA_like"/>
    <property type="match status" value="1"/>
</dbReference>
<dbReference type="Pfam" id="PF00664">
    <property type="entry name" value="ABC_membrane"/>
    <property type="match status" value="1"/>
</dbReference>
<evidence type="ECO:0000256" key="4">
    <source>
        <dbReference type="ARBA" id="ARBA00022519"/>
    </source>
</evidence>
<evidence type="ECO:0000256" key="3">
    <source>
        <dbReference type="ARBA" id="ARBA00022475"/>
    </source>
</evidence>
<keyword evidence="8 12" id="KW-1133">Transmembrane helix</keyword>
<name>A0A3B0BPX7_9ACTN</name>
<dbReference type="Proteomes" id="UP000270343">
    <property type="component" value="Unassembled WGS sequence"/>
</dbReference>
<sequence length="617" mass="65237">MGIAPPGIAAPGIAATANFARPRKRARTTRVKSPDSDTHDTTPAPRPPLRALLAYARPHRRVLALVLLLTLGGSAAGLAQPMVIESAMTALMTGGSLRNTLLLLLGLLVVSLGFTWAQSWLSERTAERVVLHVRRGLITRLIRLRTAELDRVEPGGLTTRVTSDSTLVQHAATNGVIQLVDGGVHLLATIVLMGITSLPLLGITSAVLVLAGIAVGVVMPRIRRVTTRSQESVGDIGAALDRALGAARTVKANGGEATETARAVAAAEDAYRAGLVGARYQAAIAVITGMVVQASFLAVIGFGGALVATGTLDLAALIAFLLYLFNLGGPILSLVGGTTSLQQGLGALARIEEVDRMETEDDVDTVPPRPTGPPPRVVLDDVTFAYRDRAPVLEGASFTAPAGKVTAVIGPSGTGKTTVFSLLQRFYDVDGGRILLGDTDISELSRAEVRRRIAYVEQDSPMLAGTIRENLLYAAPGATDEEIADVLRQTLLDTYVDGLPDGLDTNVGARGLALSGGQRQRLAIARALLRRPQVLLLDEVTAHLDGLSETALRQTVERAAEHCTVLLIAHRLSTVTSADRLILLEGGRVRDHGKHEELLDRDELYRDLAATQLAVSH</sequence>
<dbReference type="InterPro" id="IPR003593">
    <property type="entry name" value="AAA+_ATPase"/>
</dbReference>
<dbReference type="PANTHER" id="PTHR43394:SF1">
    <property type="entry name" value="ATP-BINDING CASSETTE SUB-FAMILY B MEMBER 10, MITOCHONDRIAL"/>
    <property type="match status" value="1"/>
</dbReference>
<keyword evidence="5 12" id="KW-0812">Transmembrane</keyword>
<dbReference type="InterPro" id="IPR027417">
    <property type="entry name" value="P-loop_NTPase"/>
</dbReference>
<feature type="region of interest" description="Disordered" evidence="11">
    <location>
        <begin position="20"/>
        <end position="48"/>
    </location>
</feature>
<dbReference type="PROSITE" id="PS50929">
    <property type="entry name" value="ABC_TM1F"/>
    <property type="match status" value="1"/>
</dbReference>
<dbReference type="InterPro" id="IPR036640">
    <property type="entry name" value="ABC1_TM_sf"/>
</dbReference>
<dbReference type="Gene3D" id="3.40.50.300">
    <property type="entry name" value="P-loop containing nucleotide triphosphate hydrolases"/>
    <property type="match status" value="1"/>
</dbReference>
<evidence type="ECO:0000256" key="11">
    <source>
        <dbReference type="SAM" id="MobiDB-lite"/>
    </source>
</evidence>
<dbReference type="InterPro" id="IPR011527">
    <property type="entry name" value="ABC1_TM_dom"/>
</dbReference>
<dbReference type="SUPFAM" id="SSF52540">
    <property type="entry name" value="P-loop containing nucleoside triphosphate hydrolases"/>
    <property type="match status" value="1"/>
</dbReference>
<keyword evidence="6" id="KW-0547">Nucleotide-binding</keyword>
<evidence type="ECO:0000256" key="2">
    <source>
        <dbReference type="ARBA" id="ARBA00022448"/>
    </source>
</evidence>
<keyword evidence="16" id="KW-1185">Reference proteome</keyword>
<evidence type="ECO:0000256" key="5">
    <source>
        <dbReference type="ARBA" id="ARBA00022692"/>
    </source>
</evidence>
<dbReference type="SUPFAM" id="SSF90123">
    <property type="entry name" value="ABC transporter transmembrane region"/>
    <property type="match status" value="1"/>
</dbReference>
<dbReference type="GO" id="GO:0015421">
    <property type="term" value="F:ABC-type oligopeptide transporter activity"/>
    <property type="evidence" value="ECO:0007669"/>
    <property type="project" value="TreeGrafter"/>
</dbReference>
<comment type="similarity">
    <text evidence="10">Belongs to the ABC transporter superfamily. Siderophore-Fe(3+) uptake transporter (SIUT) (TC 3.A.1.21) family.</text>
</comment>
<evidence type="ECO:0000259" key="13">
    <source>
        <dbReference type="PROSITE" id="PS50893"/>
    </source>
</evidence>
<evidence type="ECO:0000256" key="12">
    <source>
        <dbReference type="SAM" id="Phobius"/>
    </source>
</evidence>
<keyword evidence="4" id="KW-0997">Cell inner membrane</keyword>
<evidence type="ECO:0000256" key="7">
    <source>
        <dbReference type="ARBA" id="ARBA00022840"/>
    </source>
</evidence>
<dbReference type="EMBL" id="RBAM01000004">
    <property type="protein sequence ID" value="RKN74299.1"/>
    <property type="molecule type" value="Genomic_DNA"/>
</dbReference>
<keyword evidence="2" id="KW-0813">Transport</keyword>
<feature type="transmembrane region" description="Helical" evidence="12">
    <location>
        <begin position="100"/>
        <end position="121"/>
    </location>
</feature>
<dbReference type="GO" id="GO:0016887">
    <property type="term" value="F:ATP hydrolysis activity"/>
    <property type="evidence" value="ECO:0007669"/>
    <property type="project" value="InterPro"/>
</dbReference>
<feature type="transmembrane region" description="Helical" evidence="12">
    <location>
        <begin position="282"/>
        <end position="308"/>
    </location>
</feature>
<dbReference type="FunFam" id="3.40.50.300:FF:000221">
    <property type="entry name" value="Multidrug ABC transporter ATP-binding protein"/>
    <property type="match status" value="1"/>
</dbReference>
<accession>A0A3B0BPX7</accession>
<comment type="subcellular location">
    <subcellularLocation>
        <location evidence="1">Cell inner membrane</location>
        <topology evidence="1">Multi-pass membrane protein</topology>
    </subcellularLocation>
</comment>
<evidence type="ECO:0000256" key="6">
    <source>
        <dbReference type="ARBA" id="ARBA00022741"/>
    </source>
</evidence>
<dbReference type="GO" id="GO:0005524">
    <property type="term" value="F:ATP binding"/>
    <property type="evidence" value="ECO:0007669"/>
    <property type="project" value="UniProtKB-KW"/>
</dbReference>
<feature type="domain" description="ABC transmembrane type-1" evidence="14">
    <location>
        <begin position="64"/>
        <end position="343"/>
    </location>
</feature>
<keyword evidence="3" id="KW-1003">Cell membrane</keyword>
<dbReference type="OrthoDB" id="9806127at2"/>
<protein>
    <submittedName>
        <fullName evidence="15">ABC transporter ATP-binding protein</fullName>
    </submittedName>
</protein>
<feature type="compositionally biased region" description="Basic residues" evidence="11">
    <location>
        <begin position="21"/>
        <end position="30"/>
    </location>
</feature>
<keyword evidence="9 12" id="KW-0472">Membrane</keyword>
<feature type="transmembrane region" description="Helical" evidence="12">
    <location>
        <begin position="186"/>
        <end position="219"/>
    </location>
</feature>
<dbReference type="InterPro" id="IPR039421">
    <property type="entry name" value="Type_1_exporter"/>
</dbReference>
<feature type="transmembrane region" description="Helical" evidence="12">
    <location>
        <begin position="62"/>
        <end position="79"/>
    </location>
</feature>
<dbReference type="PROSITE" id="PS50893">
    <property type="entry name" value="ABC_TRANSPORTER_2"/>
    <property type="match status" value="1"/>
</dbReference>
<dbReference type="PROSITE" id="PS00211">
    <property type="entry name" value="ABC_TRANSPORTER_1"/>
    <property type="match status" value="1"/>
</dbReference>
<dbReference type="Pfam" id="PF00005">
    <property type="entry name" value="ABC_tran"/>
    <property type="match status" value="1"/>
</dbReference>
<reference evidence="15 16" key="1">
    <citation type="journal article" date="2015" name="Antonie Van Leeuwenhoek">
        <title>Streptomyces klenkii sp. nov., isolated from deep marine sediment.</title>
        <authorList>
            <person name="Veyisoglu A."/>
            <person name="Sahin N."/>
        </authorList>
    </citation>
    <scope>NUCLEOTIDE SEQUENCE [LARGE SCALE GENOMIC DNA]</scope>
    <source>
        <strain evidence="15 16">KCTC 29202</strain>
    </source>
</reference>
<dbReference type="GO" id="GO:0005886">
    <property type="term" value="C:plasma membrane"/>
    <property type="evidence" value="ECO:0007669"/>
    <property type="project" value="UniProtKB-SubCell"/>
</dbReference>
<dbReference type="AlphaFoldDB" id="A0A3B0BPX7"/>